<dbReference type="InterPro" id="IPR002850">
    <property type="entry name" value="PIN_toxin-like"/>
</dbReference>
<dbReference type="InterPro" id="IPR002716">
    <property type="entry name" value="PIN_dom"/>
</dbReference>
<sequence length="135" mass="15524">MVYAVIDTNIFVSAFITKNATASTRRVINSLFAGKIKPLYNDEIIEEYSEVLHRSKFHLADKDIQRLLYFIQINGIDSSRFPYDGDMPDEDDRVFYEVALSEEDSFIVTGNLKHFPKTPKVVTASQMMEILDYGE</sequence>
<proteinExistence type="predicted"/>
<dbReference type="InterPro" id="IPR029060">
    <property type="entry name" value="PIN-like_dom_sf"/>
</dbReference>
<gene>
    <name evidence="2" type="ORF">F7D20_11815</name>
</gene>
<comment type="caution">
    <text evidence="2">The sequence shown here is derived from an EMBL/GenBank/DDBJ whole genome shotgun (WGS) entry which is preliminary data.</text>
</comment>
<dbReference type="OrthoDB" id="9802272at2"/>
<protein>
    <submittedName>
        <fullName evidence="2">Putative toxin-antitoxin system toxin component, PIN family</fullName>
    </submittedName>
</protein>
<dbReference type="PANTHER" id="PTHR34610:SF3">
    <property type="entry name" value="SSL7007 PROTEIN"/>
    <property type="match status" value="1"/>
</dbReference>
<evidence type="ECO:0000259" key="1">
    <source>
        <dbReference type="Pfam" id="PF13470"/>
    </source>
</evidence>
<keyword evidence="3" id="KW-1185">Reference proteome</keyword>
<dbReference type="RefSeq" id="WP_158464204.1">
    <property type="nucleotide sequence ID" value="NZ_VZAD01000091.1"/>
</dbReference>
<accession>A0A6A7WDQ9</accession>
<dbReference type="Proteomes" id="UP000384372">
    <property type="component" value="Unassembled WGS sequence"/>
</dbReference>
<dbReference type="PANTHER" id="PTHR34610">
    <property type="entry name" value="SSL7007 PROTEIN"/>
    <property type="match status" value="1"/>
</dbReference>
<reference evidence="2 3" key="1">
    <citation type="submission" date="2019-09" db="EMBL/GenBank/DDBJ databases">
        <title>Distinct polysaccharide growth profiles of human intestinal Prevotella copri isolates.</title>
        <authorList>
            <person name="Fehlner-Peach H."/>
            <person name="Magnabosco C."/>
            <person name="Raghavan V."/>
            <person name="Scher J.U."/>
            <person name="Tett A."/>
            <person name="Cox L.M."/>
            <person name="Gottsegen C."/>
            <person name="Watters A."/>
            <person name="Wiltshire- Gordon J.D."/>
            <person name="Segata N."/>
            <person name="Bonneau R."/>
            <person name="Littman D.R."/>
        </authorList>
    </citation>
    <scope>NUCLEOTIDE SEQUENCE [LARGE SCALE GENOMIC DNA]</scope>
    <source>
        <strain evidence="3">iAQ1173</strain>
    </source>
</reference>
<dbReference type="Pfam" id="PF13470">
    <property type="entry name" value="PIN_3"/>
    <property type="match status" value="1"/>
</dbReference>
<dbReference type="SUPFAM" id="SSF88723">
    <property type="entry name" value="PIN domain-like"/>
    <property type="match status" value="1"/>
</dbReference>
<evidence type="ECO:0000313" key="3">
    <source>
        <dbReference type="Proteomes" id="UP000384372"/>
    </source>
</evidence>
<name>A0A6A7WDQ9_9BACT</name>
<dbReference type="AlphaFoldDB" id="A0A6A7WDQ9"/>
<evidence type="ECO:0000313" key="2">
    <source>
        <dbReference type="EMBL" id="MQP12623.1"/>
    </source>
</evidence>
<dbReference type="EMBL" id="VZAD01000091">
    <property type="protein sequence ID" value="MQP12623.1"/>
    <property type="molecule type" value="Genomic_DNA"/>
</dbReference>
<dbReference type="NCBIfam" id="TIGR00305">
    <property type="entry name" value="putative toxin-antitoxin system toxin component, PIN family"/>
    <property type="match status" value="1"/>
</dbReference>
<feature type="domain" description="PIN" evidence="1">
    <location>
        <begin position="4"/>
        <end position="112"/>
    </location>
</feature>
<organism evidence="2 3">
    <name type="scientific">Segatella copri</name>
    <dbReference type="NCBI Taxonomy" id="165179"/>
    <lineage>
        <taxon>Bacteria</taxon>
        <taxon>Pseudomonadati</taxon>
        <taxon>Bacteroidota</taxon>
        <taxon>Bacteroidia</taxon>
        <taxon>Bacteroidales</taxon>
        <taxon>Prevotellaceae</taxon>
        <taxon>Segatella</taxon>
    </lineage>
</organism>